<dbReference type="EMBL" id="JAUTXU010000128">
    <property type="protein sequence ID" value="KAK3705624.1"/>
    <property type="molecule type" value="Genomic_DNA"/>
</dbReference>
<dbReference type="Proteomes" id="UP001281147">
    <property type="component" value="Unassembled WGS sequence"/>
</dbReference>
<keyword evidence="2" id="KW-1185">Reference proteome</keyword>
<comment type="caution">
    <text evidence="1">The sequence shown here is derived from an EMBL/GenBank/DDBJ whole genome shotgun (WGS) entry which is preliminary data.</text>
</comment>
<organism evidence="1 2">
    <name type="scientific">Vermiconidia calcicola</name>
    <dbReference type="NCBI Taxonomy" id="1690605"/>
    <lineage>
        <taxon>Eukaryota</taxon>
        <taxon>Fungi</taxon>
        <taxon>Dikarya</taxon>
        <taxon>Ascomycota</taxon>
        <taxon>Pezizomycotina</taxon>
        <taxon>Dothideomycetes</taxon>
        <taxon>Dothideomycetidae</taxon>
        <taxon>Mycosphaerellales</taxon>
        <taxon>Extremaceae</taxon>
        <taxon>Vermiconidia</taxon>
    </lineage>
</organism>
<evidence type="ECO:0000313" key="2">
    <source>
        <dbReference type="Proteomes" id="UP001281147"/>
    </source>
</evidence>
<evidence type="ECO:0000313" key="1">
    <source>
        <dbReference type="EMBL" id="KAK3705624.1"/>
    </source>
</evidence>
<sequence>MGSQREEGAEPVGMQAEAASYLDIVEQARGAREASNAKTHLLSLSMELQDYIYKLSDPRKPPGEVNIGFIGQASSFWLLHTCRVIRNAATPIVYGSNGFRLWVDSISSCETSLHFMTCIPDEAVSCLREVVIRGGARVFGDVEARIHFNPFSISQVTVRQLAEQTELSKENEATRRADILFLLQELKKRIRPLRMAY</sequence>
<reference evidence="1" key="1">
    <citation type="submission" date="2023-07" db="EMBL/GenBank/DDBJ databases">
        <title>Black Yeasts Isolated from many extreme environments.</title>
        <authorList>
            <person name="Coleine C."/>
            <person name="Stajich J.E."/>
            <person name="Selbmann L."/>
        </authorList>
    </citation>
    <scope>NUCLEOTIDE SEQUENCE</scope>
    <source>
        <strain evidence="1">CCFEE 5714</strain>
    </source>
</reference>
<protein>
    <submittedName>
        <fullName evidence="1">Uncharacterized protein</fullName>
    </submittedName>
</protein>
<gene>
    <name evidence="1" type="ORF">LTR37_013232</name>
</gene>
<name>A0ACC3MX63_9PEZI</name>
<accession>A0ACC3MX63</accession>
<proteinExistence type="predicted"/>